<proteinExistence type="predicted"/>
<organism evidence="1 2">
    <name type="scientific">Manihot esculenta</name>
    <name type="common">Cassava</name>
    <name type="synonym">Jatropha manihot</name>
    <dbReference type="NCBI Taxonomy" id="3983"/>
    <lineage>
        <taxon>Eukaryota</taxon>
        <taxon>Viridiplantae</taxon>
        <taxon>Streptophyta</taxon>
        <taxon>Embryophyta</taxon>
        <taxon>Tracheophyta</taxon>
        <taxon>Spermatophyta</taxon>
        <taxon>Magnoliopsida</taxon>
        <taxon>eudicotyledons</taxon>
        <taxon>Gunneridae</taxon>
        <taxon>Pentapetalae</taxon>
        <taxon>rosids</taxon>
        <taxon>fabids</taxon>
        <taxon>Malpighiales</taxon>
        <taxon>Euphorbiaceae</taxon>
        <taxon>Crotonoideae</taxon>
        <taxon>Manihoteae</taxon>
        <taxon>Manihot</taxon>
    </lineage>
</organism>
<gene>
    <name evidence="1" type="ORF">MANES_10G110823v8</name>
</gene>
<accession>A0ACB7H1Z4</accession>
<dbReference type="EMBL" id="CM004396">
    <property type="protein sequence ID" value="KAG8646004.1"/>
    <property type="molecule type" value="Genomic_DNA"/>
</dbReference>
<keyword evidence="2" id="KW-1185">Reference proteome</keyword>
<protein>
    <submittedName>
        <fullName evidence="1">Uncharacterized protein</fullName>
    </submittedName>
</protein>
<comment type="caution">
    <text evidence="1">The sequence shown here is derived from an EMBL/GenBank/DDBJ whole genome shotgun (WGS) entry which is preliminary data.</text>
</comment>
<dbReference type="Proteomes" id="UP000091857">
    <property type="component" value="Chromosome 10"/>
</dbReference>
<evidence type="ECO:0000313" key="1">
    <source>
        <dbReference type="EMBL" id="KAG8646004.1"/>
    </source>
</evidence>
<reference evidence="2" key="1">
    <citation type="journal article" date="2016" name="Nat. Biotechnol.">
        <title>Sequencing wild and cultivated cassava and related species reveals extensive interspecific hybridization and genetic diversity.</title>
        <authorList>
            <person name="Bredeson J.V."/>
            <person name="Lyons J.B."/>
            <person name="Prochnik S.E."/>
            <person name="Wu G.A."/>
            <person name="Ha C.M."/>
            <person name="Edsinger-Gonzales E."/>
            <person name="Grimwood J."/>
            <person name="Schmutz J."/>
            <person name="Rabbi I.Y."/>
            <person name="Egesi C."/>
            <person name="Nauluvula P."/>
            <person name="Lebot V."/>
            <person name="Ndunguru J."/>
            <person name="Mkamilo G."/>
            <person name="Bart R.S."/>
            <person name="Setter T.L."/>
            <person name="Gleadow R.M."/>
            <person name="Kulakow P."/>
            <person name="Ferguson M.E."/>
            <person name="Rounsley S."/>
            <person name="Rokhsar D.S."/>
        </authorList>
    </citation>
    <scope>NUCLEOTIDE SEQUENCE [LARGE SCALE GENOMIC DNA]</scope>
    <source>
        <strain evidence="2">cv. AM560-2</strain>
    </source>
</reference>
<evidence type="ECO:0000313" key="2">
    <source>
        <dbReference type="Proteomes" id="UP000091857"/>
    </source>
</evidence>
<sequence length="111" mass="12813">MLKDGMDKEKLRELKLKALELAKEKLKKEIAGRLRLKTECMTKNDINSRISEELNDKYLLVLNDVWCIFELDDIGICSNNKGNNVILASRNQDICWGMDIDAIEEVKSLQK</sequence>
<name>A0ACB7H1Z4_MANES</name>